<dbReference type="InterPro" id="IPR043135">
    <property type="entry name" value="Fur_C"/>
</dbReference>
<evidence type="ECO:0000256" key="7">
    <source>
        <dbReference type="ARBA" id="ARBA00023163"/>
    </source>
</evidence>
<dbReference type="Proteomes" id="UP000543642">
    <property type="component" value="Unassembled WGS sequence"/>
</dbReference>
<protein>
    <submittedName>
        <fullName evidence="10">Fur family ferric uptake transcriptional regulator</fullName>
    </submittedName>
</protein>
<feature type="binding site" evidence="8">
    <location>
        <position position="148"/>
    </location>
    <ligand>
        <name>Zn(2+)</name>
        <dbReference type="ChEBI" id="CHEBI:29105"/>
    </ligand>
</feature>
<sequence length="156" mass="18338">MLMEQGLEWYKRLLKEKGMKTTSQRLAIFEVLSGEPDRHFTAEEIYDKVKEKWPDIGLATVYRNIQKLSEFGVIDKLNLDDGFVRYEIGDPDRDKAKHHHHHLICRKCGGVFTFEDDLLEALESRIRETMGFIVSDHEVKFYGWCRKCSQARGENE</sequence>
<dbReference type="SUPFAM" id="SSF46785">
    <property type="entry name" value="Winged helix' DNA-binding domain"/>
    <property type="match status" value="1"/>
</dbReference>
<evidence type="ECO:0000256" key="4">
    <source>
        <dbReference type="ARBA" id="ARBA00022833"/>
    </source>
</evidence>
<name>A0A7W8M4U1_9FIRM</name>
<dbReference type="InterPro" id="IPR036390">
    <property type="entry name" value="WH_DNA-bd_sf"/>
</dbReference>
<evidence type="ECO:0000256" key="2">
    <source>
        <dbReference type="ARBA" id="ARBA00022491"/>
    </source>
</evidence>
<keyword evidence="3 8" id="KW-0479">Metal-binding</keyword>
<evidence type="ECO:0000256" key="1">
    <source>
        <dbReference type="ARBA" id="ARBA00007957"/>
    </source>
</evidence>
<dbReference type="FunFam" id="1.10.10.10:FF:000051">
    <property type="entry name" value="Fur family transcriptional regulator"/>
    <property type="match status" value="1"/>
</dbReference>
<dbReference type="CDD" id="cd07153">
    <property type="entry name" value="Fur_like"/>
    <property type="match status" value="1"/>
</dbReference>
<keyword evidence="11" id="KW-1185">Reference proteome</keyword>
<dbReference type="Gene3D" id="1.10.10.10">
    <property type="entry name" value="Winged helix-like DNA-binding domain superfamily/Winged helix DNA-binding domain"/>
    <property type="match status" value="1"/>
</dbReference>
<evidence type="ECO:0000313" key="11">
    <source>
        <dbReference type="Proteomes" id="UP000543642"/>
    </source>
</evidence>
<comment type="cofactor">
    <cofactor evidence="9">
        <name>Mn(2+)</name>
        <dbReference type="ChEBI" id="CHEBI:29035"/>
    </cofactor>
    <cofactor evidence="9">
        <name>Fe(2+)</name>
        <dbReference type="ChEBI" id="CHEBI:29033"/>
    </cofactor>
    <text evidence="9">Binds 1 Mn(2+) or Fe(2+) ion per subunit.</text>
</comment>
<accession>A0A7W8M4U1</accession>
<feature type="binding site" evidence="8">
    <location>
        <position position="108"/>
    </location>
    <ligand>
        <name>Zn(2+)</name>
        <dbReference type="ChEBI" id="CHEBI:29105"/>
    </ligand>
</feature>
<evidence type="ECO:0000256" key="9">
    <source>
        <dbReference type="PIRSR" id="PIRSR602481-2"/>
    </source>
</evidence>
<dbReference type="GO" id="GO:1900376">
    <property type="term" value="P:regulation of secondary metabolite biosynthetic process"/>
    <property type="evidence" value="ECO:0007669"/>
    <property type="project" value="TreeGrafter"/>
</dbReference>
<dbReference type="AlphaFoldDB" id="A0A7W8M4U1"/>
<proteinExistence type="inferred from homology"/>
<dbReference type="GO" id="GO:0045892">
    <property type="term" value="P:negative regulation of DNA-templated transcription"/>
    <property type="evidence" value="ECO:0007669"/>
    <property type="project" value="TreeGrafter"/>
</dbReference>
<reference evidence="10 11" key="1">
    <citation type="submission" date="2020-08" db="EMBL/GenBank/DDBJ databases">
        <title>Genomic Encyclopedia of Type Strains, Phase IV (KMG-IV): sequencing the most valuable type-strain genomes for metagenomic binning, comparative biology and taxonomic classification.</title>
        <authorList>
            <person name="Goeker M."/>
        </authorList>
    </citation>
    <scope>NUCLEOTIDE SEQUENCE [LARGE SCALE GENOMIC DNA]</scope>
    <source>
        <strain evidence="10 11">DSM 106146</strain>
    </source>
</reference>
<keyword evidence="5" id="KW-0805">Transcription regulation</keyword>
<comment type="similarity">
    <text evidence="1">Belongs to the Fur family.</text>
</comment>
<dbReference type="EMBL" id="JACHFW010000005">
    <property type="protein sequence ID" value="MBB5264518.1"/>
    <property type="molecule type" value="Genomic_DNA"/>
</dbReference>
<organism evidence="10 11">
    <name type="scientific">Catenibacillus scindens</name>
    <dbReference type="NCBI Taxonomy" id="673271"/>
    <lineage>
        <taxon>Bacteria</taxon>
        <taxon>Bacillati</taxon>
        <taxon>Bacillota</taxon>
        <taxon>Clostridia</taxon>
        <taxon>Lachnospirales</taxon>
        <taxon>Lachnospiraceae</taxon>
        <taxon>Catenibacillus</taxon>
    </lineage>
</organism>
<keyword evidence="2" id="KW-0678">Repressor</keyword>
<dbReference type="Gene3D" id="3.30.1490.190">
    <property type="match status" value="1"/>
</dbReference>
<keyword evidence="6" id="KW-0238">DNA-binding</keyword>
<keyword evidence="4 8" id="KW-0862">Zinc</keyword>
<keyword evidence="9" id="KW-0408">Iron</keyword>
<feature type="binding site" evidence="8">
    <location>
        <position position="145"/>
    </location>
    <ligand>
        <name>Zn(2+)</name>
        <dbReference type="ChEBI" id="CHEBI:29105"/>
    </ligand>
</feature>
<dbReference type="PANTHER" id="PTHR33202:SF7">
    <property type="entry name" value="FERRIC UPTAKE REGULATION PROTEIN"/>
    <property type="match status" value="1"/>
</dbReference>
<gene>
    <name evidence="10" type="ORF">HNP82_001645</name>
</gene>
<dbReference type="GO" id="GO:0003700">
    <property type="term" value="F:DNA-binding transcription factor activity"/>
    <property type="evidence" value="ECO:0007669"/>
    <property type="project" value="InterPro"/>
</dbReference>
<dbReference type="GO" id="GO:0008270">
    <property type="term" value="F:zinc ion binding"/>
    <property type="evidence" value="ECO:0007669"/>
    <property type="project" value="TreeGrafter"/>
</dbReference>
<keyword evidence="7" id="KW-0804">Transcription</keyword>
<feature type="binding site" evidence="8">
    <location>
        <position position="105"/>
    </location>
    <ligand>
        <name>Zn(2+)</name>
        <dbReference type="ChEBI" id="CHEBI:29105"/>
    </ligand>
</feature>
<evidence type="ECO:0000256" key="6">
    <source>
        <dbReference type="ARBA" id="ARBA00023125"/>
    </source>
</evidence>
<dbReference type="RefSeq" id="WP_330599500.1">
    <property type="nucleotide sequence ID" value="NZ_JACHFW010000005.1"/>
</dbReference>
<evidence type="ECO:0000256" key="8">
    <source>
        <dbReference type="PIRSR" id="PIRSR602481-1"/>
    </source>
</evidence>
<evidence type="ECO:0000256" key="5">
    <source>
        <dbReference type="ARBA" id="ARBA00023015"/>
    </source>
</evidence>
<feature type="binding site" evidence="9">
    <location>
        <position position="120"/>
    </location>
    <ligand>
        <name>Fe cation</name>
        <dbReference type="ChEBI" id="CHEBI:24875"/>
    </ligand>
</feature>
<comment type="caution">
    <text evidence="10">The sequence shown here is derived from an EMBL/GenBank/DDBJ whole genome shotgun (WGS) entry which is preliminary data.</text>
</comment>
<feature type="binding site" evidence="9">
    <location>
        <position position="137"/>
    </location>
    <ligand>
        <name>Fe cation</name>
        <dbReference type="ChEBI" id="CHEBI:24875"/>
    </ligand>
</feature>
<dbReference type="Pfam" id="PF01475">
    <property type="entry name" value="FUR"/>
    <property type="match status" value="1"/>
</dbReference>
<dbReference type="PANTHER" id="PTHR33202">
    <property type="entry name" value="ZINC UPTAKE REGULATION PROTEIN"/>
    <property type="match status" value="1"/>
</dbReference>
<evidence type="ECO:0000256" key="3">
    <source>
        <dbReference type="ARBA" id="ARBA00022723"/>
    </source>
</evidence>
<feature type="binding site" evidence="9">
    <location>
        <position position="99"/>
    </location>
    <ligand>
        <name>Fe cation</name>
        <dbReference type="ChEBI" id="CHEBI:24875"/>
    </ligand>
</feature>
<dbReference type="GO" id="GO:0000976">
    <property type="term" value="F:transcription cis-regulatory region binding"/>
    <property type="evidence" value="ECO:0007669"/>
    <property type="project" value="TreeGrafter"/>
</dbReference>
<evidence type="ECO:0000313" key="10">
    <source>
        <dbReference type="EMBL" id="MBB5264518.1"/>
    </source>
</evidence>
<dbReference type="InterPro" id="IPR002481">
    <property type="entry name" value="FUR"/>
</dbReference>
<comment type="cofactor">
    <cofactor evidence="8">
        <name>Zn(2+)</name>
        <dbReference type="ChEBI" id="CHEBI:29105"/>
    </cofactor>
    <text evidence="8">Binds 1 zinc ion per subunit.</text>
</comment>
<dbReference type="InterPro" id="IPR036388">
    <property type="entry name" value="WH-like_DNA-bd_sf"/>
</dbReference>